<dbReference type="EMBL" id="SNZP01000002">
    <property type="protein sequence ID" value="TDR82198.1"/>
    <property type="molecule type" value="Genomic_DNA"/>
</dbReference>
<dbReference type="InterPro" id="IPR006528">
    <property type="entry name" value="Phage_head_morphogenesis_dom"/>
</dbReference>
<dbReference type="Pfam" id="PF04860">
    <property type="entry name" value="Phage_portal"/>
    <property type="match status" value="1"/>
</dbReference>
<reference evidence="3 4" key="1">
    <citation type="submission" date="2019-03" db="EMBL/GenBank/DDBJ databases">
        <title>Genomic Encyclopedia of Type Strains, Phase III (KMG-III): the genomes of soil and plant-associated and newly described type strains.</title>
        <authorList>
            <person name="Whitman W."/>
        </authorList>
    </citation>
    <scope>NUCLEOTIDE SEQUENCE [LARGE SCALE GENOMIC DNA]</scope>
    <source>
        <strain evidence="3 4">CECT 8976</strain>
    </source>
</reference>
<feature type="domain" description="Phage head morphogenesis" evidence="2">
    <location>
        <begin position="640"/>
        <end position="741"/>
    </location>
</feature>
<dbReference type="NCBIfam" id="TIGR01641">
    <property type="entry name" value="phageSPP1_gp7"/>
    <property type="match status" value="1"/>
</dbReference>
<evidence type="ECO:0000313" key="3">
    <source>
        <dbReference type="EMBL" id="TDR82198.1"/>
    </source>
</evidence>
<organism evidence="3 4">
    <name type="scientific">Paludibacterium purpuratum</name>
    <dbReference type="NCBI Taxonomy" id="1144873"/>
    <lineage>
        <taxon>Bacteria</taxon>
        <taxon>Pseudomonadati</taxon>
        <taxon>Pseudomonadota</taxon>
        <taxon>Betaproteobacteria</taxon>
        <taxon>Neisseriales</taxon>
        <taxon>Chromobacteriaceae</taxon>
        <taxon>Paludibacterium</taxon>
    </lineage>
</organism>
<evidence type="ECO:0000313" key="4">
    <source>
        <dbReference type="Proteomes" id="UP000295611"/>
    </source>
</evidence>
<comment type="caution">
    <text evidence="3">The sequence shown here is derived from an EMBL/GenBank/DDBJ whole genome shotgun (WGS) entry which is preliminary data.</text>
</comment>
<dbReference type="AlphaFoldDB" id="A0A4R7BBC1"/>
<name>A0A4R7BBC1_9NEIS</name>
<keyword evidence="4" id="KW-1185">Reference proteome</keyword>
<dbReference type="InterPro" id="IPR006944">
    <property type="entry name" value="Phage/GTA_portal"/>
</dbReference>
<dbReference type="RefSeq" id="WP_166642134.1">
    <property type="nucleotide sequence ID" value="NZ_SNZP01000002.1"/>
</dbReference>
<sequence length="755" mass="83409">MAEKKPIDPGLVAWATAFPKAAKSARVASAGSSPADEFMGPLNPPQPSVEPSLAASVIGRRFDYDAGYNMRTRPRQGEAVTFDQMRALADNCDILRLVIETRKDQVAKIKFAVKPRSDKQERDARCDDVEAFLQFPDGENTWTDWLRMLLEDMLVIDAATVYPSMTNGGLPYQMQLIDGATIKRVLDARGRTPLLPAPAYQQVIKGVIACDYTSDELIYAPRNKRTHKVYGYSPVEQIILTVNIAIRRAMGQLQYYTHGSMPDLLFGVPDTWQPDQIKTFEEYFNELLSGDTAARRQAKFVPGGIKPIDTKERALKDDYDEWLTRIICYAFSVSPQWATKQMNRATAETAKEQSLEEGLEPIKLWVKSILDRIIWRYFGFHDLEFAWVEEEATDPLVQSQIVDSKVRGARMTINEARAADGMDPVEGGGVLLIFTATGAVTLDSVLNPPPVEPGPEGDPPPGLDKPAEDNATPPPGENPPSEESKKVAKSAKKALRPIDRERKAILALRAKLKRALTDLFTEQADAAVAQATQTMGKIAKGREFPTDELPDFDFSPRSDELVPQVVYILSAAGKDGVKTATLQIDAELDDDALELANERAVQFANDRAAEMVGKKWVDGKLVNNPDARWVIDDTTRDRMNAVVAQAMEEGWSNDELSDAINDDYAFSDARADMIARTETANADIAGNLALYKSSGMVSNKQWLTAPDCCDECQDLNGAVVDIDDDFEGGGPPLHPQCRCDVLPVLDDETDDNSDQ</sequence>
<proteinExistence type="predicted"/>
<accession>A0A4R7BBC1</accession>
<evidence type="ECO:0000259" key="2">
    <source>
        <dbReference type="Pfam" id="PF04233"/>
    </source>
</evidence>
<gene>
    <name evidence="3" type="ORF">DFP86_102312</name>
</gene>
<evidence type="ECO:0000256" key="1">
    <source>
        <dbReference type="SAM" id="MobiDB-lite"/>
    </source>
</evidence>
<dbReference type="Proteomes" id="UP000295611">
    <property type="component" value="Unassembled WGS sequence"/>
</dbReference>
<feature type="compositionally biased region" description="Pro residues" evidence="1">
    <location>
        <begin position="447"/>
        <end position="463"/>
    </location>
</feature>
<feature type="region of interest" description="Disordered" evidence="1">
    <location>
        <begin position="29"/>
        <end position="50"/>
    </location>
</feature>
<protein>
    <submittedName>
        <fullName evidence="3">SPP1 gp7 family putative phage head morphogenesis protein</fullName>
    </submittedName>
</protein>
<dbReference type="Pfam" id="PF04233">
    <property type="entry name" value="Phage_Mu_F"/>
    <property type="match status" value="1"/>
</dbReference>
<feature type="region of interest" description="Disordered" evidence="1">
    <location>
        <begin position="444"/>
        <end position="494"/>
    </location>
</feature>